<feature type="compositionally biased region" description="Basic and acidic residues" evidence="1">
    <location>
        <begin position="20"/>
        <end position="50"/>
    </location>
</feature>
<dbReference type="EMBL" id="JBGGTQ010000007">
    <property type="protein sequence ID" value="MEZ0493571.1"/>
    <property type="molecule type" value="Genomic_DNA"/>
</dbReference>
<dbReference type="Proteomes" id="UP001566476">
    <property type="component" value="Unassembled WGS sequence"/>
</dbReference>
<evidence type="ECO:0000256" key="1">
    <source>
        <dbReference type="SAM" id="MobiDB-lite"/>
    </source>
</evidence>
<keyword evidence="3" id="KW-1185">Reference proteome</keyword>
<reference evidence="2 3" key="1">
    <citation type="submission" date="2024-07" db="EMBL/GenBank/DDBJ databases">
        <authorList>
            <person name="Thanompreechachai J."/>
            <person name="Duangmal K."/>
        </authorList>
    </citation>
    <scope>NUCLEOTIDE SEQUENCE [LARGE SCALE GENOMIC DNA]</scope>
    <source>
        <strain evidence="2 3">TBRC 1896</strain>
    </source>
</reference>
<proteinExistence type="predicted"/>
<comment type="caution">
    <text evidence="2">The sequence shown here is derived from an EMBL/GenBank/DDBJ whole genome shotgun (WGS) entry which is preliminary data.</text>
</comment>
<accession>A0ABV4I8H5</accession>
<evidence type="ECO:0000313" key="3">
    <source>
        <dbReference type="Proteomes" id="UP001566476"/>
    </source>
</evidence>
<gene>
    <name evidence="2" type="ORF">AB2L28_15130</name>
</gene>
<evidence type="ECO:0000313" key="2">
    <source>
        <dbReference type="EMBL" id="MEZ0493571.1"/>
    </source>
</evidence>
<protein>
    <submittedName>
        <fullName evidence="2">Uncharacterized protein</fullName>
    </submittedName>
</protein>
<feature type="region of interest" description="Disordered" evidence="1">
    <location>
        <begin position="1"/>
        <end position="61"/>
    </location>
</feature>
<sequence>MTHEDENPGGADAEQVSAAEHLENSERLAAEAHRGWEETPPAHEADDAHHPGTMGQQAPAD</sequence>
<dbReference type="RefSeq" id="WP_370719812.1">
    <property type="nucleotide sequence ID" value="NZ_JBGGTQ010000007.1"/>
</dbReference>
<name>A0ABV4I8H5_9ACTN</name>
<organism evidence="2 3">
    <name type="scientific">Kineococcus mangrovi</name>
    <dbReference type="NCBI Taxonomy" id="1660183"/>
    <lineage>
        <taxon>Bacteria</taxon>
        <taxon>Bacillati</taxon>
        <taxon>Actinomycetota</taxon>
        <taxon>Actinomycetes</taxon>
        <taxon>Kineosporiales</taxon>
        <taxon>Kineosporiaceae</taxon>
        <taxon>Kineococcus</taxon>
    </lineage>
</organism>